<evidence type="ECO:0000313" key="2">
    <source>
        <dbReference type="EMBL" id="SHH13310.1"/>
    </source>
</evidence>
<gene>
    <name evidence="2" type="ORF">SAMN05216361_3900</name>
</gene>
<organism evidence="2 3">
    <name type="scientific">Marisediminitalea aggregata</name>
    <dbReference type="NCBI Taxonomy" id="634436"/>
    <lineage>
        <taxon>Bacteria</taxon>
        <taxon>Pseudomonadati</taxon>
        <taxon>Pseudomonadota</taxon>
        <taxon>Gammaproteobacteria</taxon>
        <taxon>Alteromonadales</taxon>
        <taxon>Alteromonadaceae</taxon>
        <taxon>Marisediminitalea</taxon>
    </lineage>
</organism>
<dbReference type="EMBL" id="FQWD01000006">
    <property type="protein sequence ID" value="SHH13310.1"/>
    <property type="molecule type" value="Genomic_DNA"/>
</dbReference>
<dbReference type="AlphaFoldDB" id="A0A1M5QHM5"/>
<accession>A0A1M5QHM5</accession>
<keyword evidence="1" id="KW-1133">Transmembrane helix</keyword>
<name>A0A1M5QHM5_9ALTE</name>
<protein>
    <submittedName>
        <fullName evidence="2">Uncharacterized protein</fullName>
    </submittedName>
</protein>
<keyword evidence="3" id="KW-1185">Reference proteome</keyword>
<dbReference type="STRING" id="634436.SAMN05216361_3900"/>
<sequence length="111" mass="12505">MEILVAVISLLVFGVFLAVAIVLSRIPVLGDVLDFFAELASGPRFVYLAWPFLLSSAYRKELILEHKNRIKWLAWVEYILATIVFLAICAIGLVVIHHNVNRLLLQGAFLE</sequence>
<dbReference type="RefSeq" id="WP_073324821.1">
    <property type="nucleotide sequence ID" value="NZ_FQWD01000006.1"/>
</dbReference>
<reference evidence="3" key="1">
    <citation type="submission" date="2016-11" db="EMBL/GenBank/DDBJ databases">
        <authorList>
            <person name="Varghese N."/>
            <person name="Submissions S."/>
        </authorList>
    </citation>
    <scope>NUCLEOTIDE SEQUENCE [LARGE SCALE GENOMIC DNA]</scope>
    <source>
        <strain evidence="3">CGMCC 1.8995</strain>
    </source>
</reference>
<keyword evidence="1" id="KW-0472">Membrane</keyword>
<proteinExistence type="predicted"/>
<evidence type="ECO:0000313" key="3">
    <source>
        <dbReference type="Proteomes" id="UP000184520"/>
    </source>
</evidence>
<keyword evidence="1" id="KW-0812">Transmembrane</keyword>
<feature type="transmembrane region" description="Helical" evidence="1">
    <location>
        <begin position="72"/>
        <end position="96"/>
    </location>
</feature>
<dbReference type="Proteomes" id="UP000184520">
    <property type="component" value="Unassembled WGS sequence"/>
</dbReference>
<evidence type="ECO:0000256" key="1">
    <source>
        <dbReference type="SAM" id="Phobius"/>
    </source>
</evidence>